<dbReference type="SMART" id="SM00530">
    <property type="entry name" value="HTH_XRE"/>
    <property type="match status" value="1"/>
</dbReference>
<dbReference type="AlphaFoldDB" id="A0A1I2QDY1"/>
<evidence type="ECO:0000256" key="1">
    <source>
        <dbReference type="SAM" id="MobiDB-lite"/>
    </source>
</evidence>
<dbReference type="Proteomes" id="UP000199065">
    <property type="component" value="Unassembled WGS sequence"/>
</dbReference>
<dbReference type="Pfam" id="PF01381">
    <property type="entry name" value="HTH_3"/>
    <property type="match status" value="1"/>
</dbReference>
<feature type="region of interest" description="Disordered" evidence="1">
    <location>
        <begin position="284"/>
        <end position="303"/>
    </location>
</feature>
<evidence type="ECO:0000313" key="4">
    <source>
        <dbReference type="Proteomes" id="UP000199065"/>
    </source>
</evidence>
<dbReference type="PANTHER" id="PTHR37038">
    <property type="entry name" value="TRANSCRIPTIONAL REGULATOR-RELATED"/>
    <property type="match status" value="1"/>
</dbReference>
<dbReference type="RefSeq" id="WP_092283910.1">
    <property type="nucleotide sequence ID" value="NZ_FOPJ01000002.1"/>
</dbReference>
<dbReference type="PROSITE" id="PS50943">
    <property type="entry name" value="HTH_CROC1"/>
    <property type="match status" value="1"/>
</dbReference>
<gene>
    <name evidence="3" type="ORF">SAMN05660282_00396</name>
</gene>
<accession>A0A1I2QDY1</accession>
<dbReference type="Gene3D" id="1.10.260.40">
    <property type="entry name" value="lambda repressor-like DNA-binding domains"/>
    <property type="match status" value="1"/>
</dbReference>
<sequence>MTNQAAFGRRLRHARKDRGLSQRDLCHGICSNATLSRWESGQSQPTVQQIEVLAKRLGIAPEVLSGNRFESRLAMSETALPRLLHAVLSKNPQLEDQETVANEPVVGWVELLRASIHAADPWAVGNPDYAEALLTHPVSIRSTETLQAAVLVQAQAGLCREVNHSSLSALAQALPSTTAAPESLSTRALEALAFCTGAYLGPVAARKVLAAHPQIPWTPAVQVLAKRLGLPTRIPAEPQDIRDAIFKTLARGASGTSAMEMALNTDVLSADWVPVFKKVPQPLRRAHSDARPAVPAPPPHADW</sequence>
<dbReference type="EMBL" id="FOPJ01000002">
    <property type="protein sequence ID" value="SFG26140.1"/>
    <property type="molecule type" value="Genomic_DNA"/>
</dbReference>
<name>A0A1I2QDY1_9CORY</name>
<evidence type="ECO:0000313" key="3">
    <source>
        <dbReference type="EMBL" id="SFG26140.1"/>
    </source>
</evidence>
<dbReference type="InterPro" id="IPR001387">
    <property type="entry name" value="Cro/C1-type_HTH"/>
</dbReference>
<dbReference type="SUPFAM" id="SSF47413">
    <property type="entry name" value="lambda repressor-like DNA-binding domains"/>
    <property type="match status" value="1"/>
</dbReference>
<dbReference type="InterPro" id="IPR053163">
    <property type="entry name" value="HTH-type_regulator_Rgg"/>
</dbReference>
<dbReference type="STRING" id="185761.SAMN05660282_00396"/>
<reference evidence="3 4" key="1">
    <citation type="submission" date="2016-10" db="EMBL/GenBank/DDBJ databases">
        <authorList>
            <person name="de Groot N.N."/>
        </authorList>
    </citation>
    <scope>NUCLEOTIDE SEQUENCE [LARGE SCALE GENOMIC DNA]</scope>
    <source>
        <strain>J11</strain>
        <strain evidence="4">PG 39</strain>
    </source>
</reference>
<feature type="domain" description="HTH cro/C1-type" evidence="2">
    <location>
        <begin position="11"/>
        <end position="64"/>
    </location>
</feature>
<protein>
    <submittedName>
        <fullName evidence="3">Helix-turn-helix domain-containing protein</fullName>
    </submittedName>
</protein>
<dbReference type="CDD" id="cd00093">
    <property type="entry name" value="HTH_XRE"/>
    <property type="match status" value="1"/>
</dbReference>
<evidence type="ECO:0000259" key="2">
    <source>
        <dbReference type="PROSITE" id="PS50943"/>
    </source>
</evidence>
<dbReference type="InterPro" id="IPR010982">
    <property type="entry name" value="Lambda_DNA-bd_dom_sf"/>
</dbReference>
<proteinExistence type="predicted"/>
<dbReference type="OrthoDB" id="4403456at2"/>
<keyword evidence="4" id="KW-1185">Reference proteome</keyword>
<dbReference type="GO" id="GO:0003677">
    <property type="term" value="F:DNA binding"/>
    <property type="evidence" value="ECO:0007669"/>
    <property type="project" value="InterPro"/>
</dbReference>
<organism evidence="3 4">
    <name type="scientific">Corynebacterium spheniscorum</name>
    <dbReference type="NCBI Taxonomy" id="185761"/>
    <lineage>
        <taxon>Bacteria</taxon>
        <taxon>Bacillati</taxon>
        <taxon>Actinomycetota</taxon>
        <taxon>Actinomycetes</taxon>
        <taxon>Mycobacteriales</taxon>
        <taxon>Corynebacteriaceae</taxon>
        <taxon>Corynebacterium</taxon>
    </lineage>
</organism>
<feature type="compositionally biased region" description="Pro residues" evidence="1">
    <location>
        <begin position="294"/>
        <end position="303"/>
    </location>
</feature>